<dbReference type="GeneID" id="10668664"/>
<dbReference type="OrthoDB" id="69499at2157"/>
<feature type="transmembrane region" description="Helical" evidence="1">
    <location>
        <begin position="6"/>
        <end position="25"/>
    </location>
</feature>
<dbReference type="HOGENOM" id="CLU_1912356_0_0_2"/>
<name>F6D569_METPW</name>
<dbReference type="KEGG" id="mew:MSWAN_1159"/>
<accession>F6D569</accession>
<feature type="transmembrane region" description="Helical" evidence="1">
    <location>
        <begin position="69"/>
        <end position="90"/>
    </location>
</feature>
<keyword evidence="1" id="KW-0812">Transmembrane</keyword>
<keyword evidence="3" id="KW-1185">Reference proteome</keyword>
<evidence type="ECO:0000313" key="3">
    <source>
        <dbReference type="Proteomes" id="UP000009231"/>
    </source>
</evidence>
<keyword evidence="1" id="KW-0472">Membrane</keyword>
<proteinExistence type="predicted"/>
<dbReference type="STRING" id="868131.MSWAN_1159"/>
<feature type="transmembrane region" description="Helical" evidence="1">
    <location>
        <begin position="37"/>
        <end position="57"/>
    </location>
</feature>
<gene>
    <name evidence="2" type="ordered locus">MSWAN_1159</name>
</gene>
<dbReference type="Proteomes" id="UP000009231">
    <property type="component" value="Chromosome"/>
</dbReference>
<reference evidence="2 3" key="1">
    <citation type="journal article" date="2014" name="Int. J. Syst. Evol. Microbiol.">
        <title>Methanobacterium paludis sp. nov. and a novel strain of Methanobacterium lacus isolated from northern peatlands.</title>
        <authorList>
            <person name="Cadillo-Quiroz H."/>
            <person name="Brauer S.L."/>
            <person name="Goodson N."/>
            <person name="Yavitt J.B."/>
            <person name="Zinder S.H."/>
        </authorList>
    </citation>
    <scope>NUCLEOTIDE SEQUENCE [LARGE SCALE GENOMIC DNA]</scope>
    <source>
        <strain evidence="3">DSM 25820 / JCM 18151 / SWAN1</strain>
    </source>
</reference>
<keyword evidence="1" id="KW-1133">Transmembrane helix</keyword>
<dbReference type="EMBL" id="CP002772">
    <property type="protein sequence ID" value="AEG18177.1"/>
    <property type="molecule type" value="Genomic_DNA"/>
</dbReference>
<dbReference type="RefSeq" id="WP_013825678.1">
    <property type="nucleotide sequence ID" value="NC_015574.1"/>
</dbReference>
<evidence type="ECO:0000313" key="2">
    <source>
        <dbReference type="EMBL" id="AEG18177.1"/>
    </source>
</evidence>
<dbReference type="eggNOG" id="arCOG12008">
    <property type="taxonomic scope" value="Archaea"/>
</dbReference>
<organism evidence="2 3">
    <name type="scientific">Methanobacterium paludis (strain DSM 25820 / JCM 18151 / SWAN1)</name>
    <dbReference type="NCBI Taxonomy" id="868131"/>
    <lineage>
        <taxon>Archaea</taxon>
        <taxon>Methanobacteriati</taxon>
        <taxon>Methanobacteriota</taxon>
        <taxon>Methanomada group</taxon>
        <taxon>Methanobacteria</taxon>
        <taxon>Methanobacteriales</taxon>
        <taxon>Methanobacteriaceae</taxon>
        <taxon>Methanobacterium</taxon>
    </lineage>
</organism>
<sequence>MDVNALIPTLMVVSVTGSALSITAYSAFMEKDKDKRLLLFISTFFSFAFIASLLLSFLTLETMTFEQYILISTFYLLIFLAIVSVIGFIFHRLKIDQQMRNEELESSINIIESSKDGLNNPKTFEPYEKLK</sequence>
<evidence type="ECO:0000256" key="1">
    <source>
        <dbReference type="SAM" id="Phobius"/>
    </source>
</evidence>
<protein>
    <submittedName>
        <fullName evidence="2">Uncharacterized protein</fullName>
    </submittedName>
</protein>
<dbReference type="AlphaFoldDB" id="F6D569"/>